<organism evidence="2 3">
    <name type="scientific">Lactococcus lactis subsp. lactis</name>
    <name type="common">Streptococcus lactis</name>
    <dbReference type="NCBI Taxonomy" id="1360"/>
    <lineage>
        <taxon>Bacteria</taxon>
        <taxon>Bacillati</taxon>
        <taxon>Bacillota</taxon>
        <taxon>Bacilli</taxon>
        <taxon>Lactobacillales</taxon>
        <taxon>Streptococcaceae</taxon>
        <taxon>Lactococcus</taxon>
    </lineage>
</organism>
<proteinExistence type="predicted"/>
<name>A0A1V0P495_LACLL</name>
<evidence type="ECO:0000313" key="3">
    <source>
        <dbReference type="Proteomes" id="UP000192095"/>
    </source>
</evidence>
<dbReference type="NCBIfam" id="NF033611">
    <property type="entry name" value="SAVED"/>
    <property type="match status" value="1"/>
</dbReference>
<dbReference type="RefSeq" id="WP_021722632.1">
    <property type="nucleotide sequence ID" value="NZ_CP015902.2"/>
</dbReference>
<feature type="domain" description="SMODS-associated and fused to various effectors" evidence="1">
    <location>
        <begin position="239"/>
        <end position="411"/>
    </location>
</feature>
<protein>
    <submittedName>
        <fullName evidence="2">SAVED domain-containing protein</fullName>
    </submittedName>
</protein>
<evidence type="ECO:0000313" key="2">
    <source>
        <dbReference type="EMBL" id="ARE21582.1"/>
    </source>
</evidence>
<reference evidence="2 3" key="1">
    <citation type="journal article" date="2017" name="BMC Genomics">
        <title>Comparative and functional genomics of the Lactococcus lactis taxon; insights into evolution and niche adaptation.</title>
        <authorList>
            <person name="Kelleher P."/>
            <person name="Bottacini F."/>
            <person name="Mahony J."/>
            <person name="Kilcawley K.N."/>
            <person name="van Sinderen D."/>
        </authorList>
    </citation>
    <scope>NUCLEOTIDE SEQUENCE [LARGE SCALE GENOMIC DNA]</scope>
    <source>
        <strain evidence="2 3">UC06</strain>
    </source>
</reference>
<gene>
    <name evidence="2" type="ORF">LLUC06_2040</name>
</gene>
<dbReference type="Pfam" id="PF18145">
    <property type="entry name" value="SAVED"/>
    <property type="match status" value="1"/>
</dbReference>
<dbReference type="InterPro" id="IPR040836">
    <property type="entry name" value="SAVED"/>
</dbReference>
<dbReference type="EMBL" id="CP015902">
    <property type="protein sequence ID" value="ARE21582.1"/>
    <property type="molecule type" value="Genomic_DNA"/>
</dbReference>
<dbReference type="AlphaFoldDB" id="A0A1V0P495"/>
<dbReference type="Proteomes" id="UP000192095">
    <property type="component" value="Chromosome"/>
</dbReference>
<evidence type="ECO:0000259" key="1">
    <source>
        <dbReference type="Pfam" id="PF18145"/>
    </source>
</evidence>
<accession>A0A1V0P495</accession>
<sequence>MGILWNGATSIIIKVGDILFEDAVSEKLDSLKDRRKIKRIKKDIHLTTSGFKKKYDDSSIDTRVFSEFLNENFRVKNYYKELFWNGESADSEEKLQFLVSKAEELLSEDRKSKGLSILDNRDLLEEYFLEIRSQIKLKRTSYLSLDNQLLASQMKEDFRAVIKEENNLVSVSKVEKEYEQIGIRTYIDGTEKLSEECSHFLDLSDYFSDGNIIVEDAWNSEIIAEIREFSQNKLESNIDYSLNISSVQSVAFTIGYYTHSKSNKTVFPVQNHEVWDWSTYQRDTASEEELNYELIENTGENLIITIDLMNIGLSESIEESYSIEKDSIFKIKPKKPDRRYVIDAEHCAKLLYEIDGKLQALGLQIKSKRWKFAIAAPNAFVFILGQHATQYGKVTLLHHNRKTFKYQDSIVLS</sequence>